<name>A0A8J7K036_9GAMM</name>
<feature type="domain" description="EamA" evidence="9">
    <location>
        <begin position="9"/>
        <end position="142"/>
    </location>
</feature>
<evidence type="ECO:0000256" key="3">
    <source>
        <dbReference type="ARBA" id="ARBA00022448"/>
    </source>
</evidence>
<feature type="transmembrane region" description="Helical" evidence="8">
    <location>
        <begin position="102"/>
        <end position="122"/>
    </location>
</feature>
<dbReference type="SUPFAM" id="SSF103481">
    <property type="entry name" value="Multidrug resistance efflux transporter EmrE"/>
    <property type="match status" value="2"/>
</dbReference>
<evidence type="ECO:0000256" key="6">
    <source>
        <dbReference type="ARBA" id="ARBA00022989"/>
    </source>
</evidence>
<evidence type="ECO:0000313" key="11">
    <source>
        <dbReference type="Proteomes" id="UP000640333"/>
    </source>
</evidence>
<evidence type="ECO:0000313" key="10">
    <source>
        <dbReference type="EMBL" id="MBE9399528.1"/>
    </source>
</evidence>
<keyword evidence="6 8" id="KW-1133">Transmembrane helix</keyword>
<dbReference type="InterPro" id="IPR037185">
    <property type="entry name" value="EmrE-like"/>
</dbReference>
<reference evidence="10" key="1">
    <citation type="submission" date="2020-10" db="EMBL/GenBank/DDBJ databases">
        <title>Bacterium isolated from coastal waters sediment.</title>
        <authorList>
            <person name="Chen R.-J."/>
            <person name="Lu D.-C."/>
            <person name="Zhu K.-L."/>
            <person name="Du Z.-J."/>
        </authorList>
    </citation>
    <scope>NUCLEOTIDE SEQUENCE</scope>
    <source>
        <strain evidence="10">N1Y112</strain>
    </source>
</reference>
<organism evidence="10 11">
    <name type="scientific">Pontibacterium sinense</name>
    <dbReference type="NCBI Taxonomy" id="2781979"/>
    <lineage>
        <taxon>Bacteria</taxon>
        <taxon>Pseudomonadati</taxon>
        <taxon>Pseudomonadota</taxon>
        <taxon>Gammaproteobacteria</taxon>
        <taxon>Oceanospirillales</taxon>
        <taxon>Oceanospirillaceae</taxon>
        <taxon>Pontibacterium</taxon>
    </lineage>
</organism>
<evidence type="ECO:0000259" key="9">
    <source>
        <dbReference type="Pfam" id="PF00892"/>
    </source>
</evidence>
<feature type="transmembrane region" description="Helical" evidence="8">
    <location>
        <begin position="180"/>
        <end position="199"/>
    </location>
</feature>
<sequence>MQPSNLPQNGLFWTLSAYTVWGLMPLFYQHLKGVEAMEIFALRVLWSVPLMALLLWLTVTPVRVFKMLMEPKTFFWLFLSTACISTSWYLNTWGATHGQVLMVSLAFFLTPLISILIGVFYLRERLTPLQKLALILCASGFIYACLNLDTFPWITVGIALAFGCYGVIKKQVKIDTLNGLSAEVILMIPFALFYLIGTAGETHWEAGEGDVRLLLALTAPMTILPLGLFAFGVVRMKNLSSVAILQYIEPTLYFLLAVFVFGEAIDAERLTTFGLVWAGFIVFSVDALKRAKVAKAVGTLELDKPNI</sequence>
<keyword evidence="5 8" id="KW-0812">Transmembrane</keyword>
<evidence type="ECO:0000256" key="4">
    <source>
        <dbReference type="ARBA" id="ARBA00022475"/>
    </source>
</evidence>
<protein>
    <submittedName>
        <fullName evidence="10">EamA family transporter RarD</fullName>
    </submittedName>
</protein>
<accession>A0A8J7K036</accession>
<feature type="transmembrane region" description="Helical" evidence="8">
    <location>
        <begin position="150"/>
        <end position="168"/>
    </location>
</feature>
<keyword evidence="11" id="KW-1185">Reference proteome</keyword>
<gene>
    <name evidence="10" type="primary">rarD</name>
    <name evidence="10" type="ORF">IOQ59_19880</name>
</gene>
<evidence type="ECO:0000256" key="8">
    <source>
        <dbReference type="SAM" id="Phobius"/>
    </source>
</evidence>
<dbReference type="InterPro" id="IPR004626">
    <property type="entry name" value="RarD"/>
</dbReference>
<feature type="transmembrane region" description="Helical" evidence="8">
    <location>
        <begin position="40"/>
        <end position="62"/>
    </location>
</feature>
<dbReference type="Pfam" id="PF00892">
    <property type="entry name" value="EamA"/>
    <property type="match status" value="1"/>
</dbReference>
<feature type="transmembrane region" description="Helical" evidence="8">
    <location>
        <begin position="270"/>
        <end position="288"/>
    </location>
</feature>
<feature type="transmembrane region" description="Helical" evidence="8">
    <location>
        <begin position="211"/>
        <end position="232"/>
    </location>
</feature>
<dbReference type="EMBL" id="JADEYS010000029">
    <property type="protein sequence ID" value="MBE9399528.1"/>
    <property type="molecule type" value="Genomic_DNA"/>
</dbReference>
<proteinExistence type="inferred from homology"/>
<evidence type="ECO:0000256" key="7">
    <source>
        <dbReference type="ARBA" id="ARBA00023136"/>
    </source>
</evidence>
<dbReference type="Proteomes" id="UP000640333">
    <property type="component" value="Unassembled WGS sequence"/>
</dbReference>
<dbReference type="InterPro" id="IPR000620">
    <property type="entry name" value="EamA_dom"/>
</dbReference>
<dbReference type="GO" id="GO:0005886">
    <property type="term" value="C:plasma membrane"/>
    <property type="evidence" value="ECO:0007669"/>
    <property type="project" value="UniProtKB-SubCell"/>
</dbReference>
<comment type="similarity">
    <text evidence="2">Belongs to the EamA transporter family.</text>
</comment>
<dbReference type="PANTHER" id="PTHR22911">
    <property type="entry name" value="ACYL-MALONYL CONDENSING ENZYME-RELATED"/>
    <property type="match status" value="1"/>
</dbReference>
<feature type="transmembrane region" description="Helical" evidence="8">
    <location>
        <begin position="244"/>
        <end position="264"/>
    </location>
</feature>
<dbReference type="NCBIfam" id="TIGR00688">
    <property type="entry name" value="rarD"/>
    <property type="match status" value="1"/>
</dbReference>
<dbReference type="PANTHER" id="PTHR22911:SF137">
    <property type="entry name" value="SOLUTE CARRIER FAMILY 35 MEMBER G2-RELATED"/>
    <property type="match status" value="1"/>
</dbReference>
<evidence type="ECO:0000256" key="1">
    <source>
        <dbReference type="ARBA" id="ARBA00004651"/>
    </source>
</evidence>
<keyword evidence="3" id="KW-0813">Transport</keyword>
<feature type="transmembrane region" description="Helical" evidence="8">
    <location>
        <begin position="12"/>
        <end position="28"/>
    </location>
</feature>
<dbReference type="AlphaFoldDB" id="A0A8J7K036"/>
<evidence type="ECO:0000256" key="2">
    <source>
        <dbReference type="ARBA" id="ARBA00007362"/>
    </source>
</evidence>
<keyword evidence="4" id="KW-1003">Cell membrane</keyword>
<comment type="caution">
    <text evidence="10">The sequence shown here is derived from an EMBL/GenBank/DDBJ whole genome shotgun (WGS) entry which is preliminary data.</text>
</comment>
<feature type="transmembrane region" description="Helical" evidence="8">
    <location>
        <begin position="74"/>
        <end position="90"/>
    </location>
</feature>
<keyword evidence="7 8" id="KW-0472">Membrane</keyword>
<comment type="subcellular location">
    <subcellularLocation>
        <location evidence="1">Cell membrane</location>
        <topology evidence="1">Multi-pass membrane protein</topology>
    </subcellularLocation>
</comment>
<dbReference type="RefSeq" id="WP_193955223.1">
    <property type="nucleotide sequence ID" value="NZ_JADEYS010000029.1"/>
</dbReference>
<evidence type="ECO:0000256" key="5">
    <source>
        <dbReference type="ARBA" id="ARBA00022692"/>
    </source>
</evidence>